<feature type="transmembrane region" description="Helical" evidence="1">
    <location>
        <begin position="176"/>
        <end position="194"/>
    </location>
</feature>
<dbReference type="Proteomes" id="UP000198280">
    <property type="component" value="Unassembled WGS sequence"/>
</dbReference>
<name>A0A239HIG5_9ACTN</name>
<keyword evidence="1" id="KW-0472">Membrane</keyword>
<dbReference type="EMBL" id="FZOF01000008">
    <property type="protein sequence ID" value="SNS80633.1"/>
    <property type="molecule type" value="Genomic_DNA"/>
</dbReference>
<evidence type="ECO:0000256" key="1">
    <source>
        <dbReference type="SAM" id="Phobius"/>
    </source>
</evidence>
<dbReference type="RefSeq" id="WP_089225193.1">
    <property type="nucleotide sequence ID" value="NZ_FZOF01000008.1"/>
</dbReference>
<reference evidence="2 3" key="1">
    <citation type="submission" date="2017-06" db="EMBL/GenBank/DDBJ databases">
        <authorList>
            <person name="Kim H.J."/>
            <person name="Triplett B.A."/>
        </authorList>
    </citation>
    <scope>NUCLEOTIDE SEQUENCE [LARGE SCALE GENOMIC DNA]</scope>
    <source>
        <strain evidence="2 3">CGMCC 4.1858</strain>
    </source>
</reference>
<protein>
    <submittedName>
        <fullName evidence="2">Uncharacterized protein</fullName>
    </submittedName>
</protein>
<gene>
    <name evidence="2" type="ORF">SAMN05216252_108370</name>
</gene>
<feature type="transmembrane region" description="Helical" evidence="1">
    <location>
        <begin position="45"/>
        <end position="66"/>
    </location>
</feature>
<organism evidence="2 3">
    <name type="scientific">Actinacidiphila glaucinigra</name>
    <dbReference type="NCBI Taxonomy" id="235986"/>
    <lineage>
        <taxon>Bacteria</taxon>
        <taxon>Bacillati</taxon>
        <taxon>Actinomycetota</taxon>
        <taxon>Actinomycetes</taxon>
        <taxon>Kitasatosporales</taxon>
        <taxon>Streptomycetaceae</taxon>
        <taxon>Actinacidiphila</taxon>
    </lineage>
</organism>
<keyword evidence="3" id="KW-1185">Reference proteome</keyword>
<feature type="transmembrane region" description="Helical" evidence="1">
    <location>
        <begin position="86"/>
        <end position="104"/>
    </location>
</feature>
<feature type="transmembrane region" description="Helical" evidence="1">
    <location>
        <begin position="116"/>
        <end position="136"/>
    </location>
</feature>
<evidence type="ECO:0000313" key="2">
    <source>
        <dbReference type="EMBL" id="SNS80633.1"/>
    </source>
</evidence>
<dbReference type="AlphaFoldDB" id="A0A239HIG5"/>
<dbReference type="OrthoDB" id="4337469at2"/>
<keyword evidence="1" id="KW-1133">Transmembrane helix</keyword>
<proteinExistence type="predicted"/>
<accession>A0A239HIG5</accession>
<sequence>MTPSLVPLYLRSRGLPGTAAALAVLLAVSRWGADRLVDRPLFDSGAQVPVVVLVPVLAAAVTGLSLHSRSGELDRSAPLPWWRWRGAHLLALTGLAALWLGTAVPGDPAHFGAPTLVRGVLGFTGLAAAGAALFGARLSWLPPVVYGGTAYLAAPRTPGGAAAVWAWSMQPGAQPAAWATAVLLFAAGAALVAVRGPAADGVR</sequence>
<evidence type="ECO:0000313" key="3">
    <source>
        <dbReference type="Proteomes" id="UP000198280"/>
    </source>
</evidence>
<keyword evidence="1" id="KW-0812">Transmembrane</keyword>
<feature type="transmembrane region" description="Helical" evidence="1">
    <location>
        <begin position="15"/>
        <end position="33"/>
    </location>
</feature>